<feature type="transmembrane region" description="Helical" evidence="1">
    <location>
        <begin position="31"/>
        <end position="53"/>
    </location>
</feature>
<protein>
    <recommendedName>
        <fullName evidence="4">DUF3953 domain-containing protein</fullName>
    </recommendedName>
</protein>
<name>A0A498DK91_9BACI</name>
<dbReference type="RefSeq" id="WP_121524212.1">
    <property type="nucleotide sequence ID" value="NZ_RCHR01000005.1"/>
</dbReference>
<keyword evidence="3" id="KW-1185">Reference proteome</keyword>
<dbReference type="Proteomes" id="UP000270219">
    <property type="component" value="Unassembled WGS sequence"/>
</dbReference>
<feature type="transmembrane region" description="Helical" evidence="1">
    <location>
        <begin position="65"/>
        <end position="80"/>
    </location>
</feature>
<keyword evidence="1" id="KW-0812">Transmembrane</keyword>
<organism evidence="2 3">
    <name type="scientific">Oceanobacillus piezotolerans</name>
    <dbReference type="NCBI Taxonomy" id="2448030"/>
    <lineage>
        <taxon>Bacteria</taxon>
        <taxon>Bacillati</taxon>
        <taxon>Bacillota</taxon>
        <taxon>Bacilli</taxon>
        <taxon>Bacillales</taxon>
        <taxon>Bacillaceae</taxon>
        <taxon>Oceanobacillus</taxon>
    </lineage>
</organism>
<dbReference type="EMBL" id="RCHR01000005">
    <property type="protein sequence ID" value="RLL42845.1"/>
    <property type="molecule type" value="Genomic_DNA"/>
</dbReference>
<comment type="caution">
    <text evidence="2">The sequence shown here is derived from an EMBL/GenBank/DDBJ whole genome shotgun (WGS) entry which is preliminary data.</text>
</comment>
<dbReference type="AlphaFoldDB" id="A0A498DK91"/>
<keyword evidence="1" id="KW-1133">Transmembrane helix</keyword>
<feature type="transmembrane region" description="Helical" evidence="1">
    <location>
        <begin position="7"/>
        <end position="25"/>
    </location>
</feature>
<gene>
    <name evidence="2" type="ORF">D8M04_14955</name>
</gene>
<keyword evidence="1" id="KW-0472">Membrane</keyword>
<evidence type="ECO:0000313" key="2">
    <source>
        <dbReference type="EMBL" id="RLL42845.1"/>
    </source>
</evidence>
<accession>A0A498DK91</accession>
<dbReference type="OrthoDB" id="2973734at2"/>
<proteinExistence type="predicted"/>
<evidence type="ECO:0000256" key="1">
    <source>
        <dbReference type="SAM" id="Phobius"/>
    </source>
</evidence>
<sequence length="81" mass="9208">MRHPMKKFALIELVSLGIVIILGTFALIKGFLFLIVLCIYLLSLSLLCDGLIYYQKNDVPHAGKQAIRAFLLFIFATYLLF</sequence>
<reference evidence="2 3" key="1">
    <citation type="submission" date="2018-10" db="EMBL/GenBank/DDBJ databases">
        <title>Oceanobacillus sp. YLB-02 draft genome.</title>
        <authorList>
            <person name="Yu L."/>
        </authorList>
    </citation>
    <scope>NUCLEOTIDE SEQUENCE [LARGE SCALE GENOMIC DNA]</scope>
    <source>
        <strain evidence="2 3">YLB-02</strain>
    </source>
</reference>
<evidence type="ECO:0008006" key="4">
    <source>
        <dbReference type="Google" id="ProtNLM"/>
    </source>
</evidence>
<evidence type="ECO:0000313" key="3">
    <source>
        <dbReference type="Proteomes" id="UP000270219"/>
    </source>
</evidence>